<dbReference type="SUPFAM" id="SSF55874">
    <property type="entry name" value="ATPase domain of HSP90 chaperone/DNA topoisomerase II/histidine kinase"/>
    <property type="match status" value="1"/>
</dbReference>
<dbReference type="RefSeq" id="WP_084287561.1">
    <property type="nucleotide sequence ID" value="NZ_FWYB01000002.1"/>
</dbReference>
<dbReference type="InterPro" id="IPR036890">
    <property type="entry name" value="HATPase_C_sf"/>
</dbReference>
<dbReference type="PANTHER" id="PTHR34220">
    <property type="entry name" value="SENSOR HISTIDINE KINASE YPDA"/>
    <property type="match status" value="1"/>
</dbReference>
<evidence type="ECO:0000313" key="3">
    <source>
        <dbReference type="EMBL" id="SMC67905.1"/>
    </source>
</evidence>
<organism evidence="3 4">
    <name type="scientific">Pedobacter nyackensis</name>
    <dbReference type="NCBI Taxonomy" id="475255"/>
    <lineage>
        <taxon>Bacteria</taxon>
        <taxon>Pseudomonadati</taxon>
        <taxon>Bacteroidota</taxon>
        <taxon>Sphingobacteriia</taxon>
        <taxon>Sphingobacteriales</taxon>
        <taxon>Sphingobacteriaceae</taxon>
        <taxon>Pedobacter</taxon>
    </lineage>
</organism>
<keyword evidence="1" id="KW-1133">Transmembrane helix</keyword>
<dbReference type="AlphaFoldDB" id="A0A1W2B4K0"/>
<dbReference type="Proteomes" id="UP000192678">
    <property type="component" value="Unassembled WGS sequence"/>
</dbReference>
<evidence type="ECO:0000259" key="2">
    <source>
        <dbReference type="Pfam" id="PF06580"/>
    </source>
</evidence>
<dbReference type="PANTHER" id="PTHR34220:SF7">
    <property type="entry name" value="SENSOR HISTIDINE KINASE YPDA"/>
    <property type="match status" value="1"/>
</dbReference>
<dbReference type="InterPro" id="IPR010559">
    <property type="entry name" value="Sig_transdc_His_kin_internal"/>
</dbReference>
<feature type="transmembrane region" description="Helical" evidence="1">
    <location>
        <begin position="47"/>
        <end position="67"/>
    </location>
</feature>
<accession>A0A1W2B4K0</accession>
<dbReference type="Pfam" id="PF06580">
    <property type="entry name" value="His_kinase"/>
    <property type="match status" value="1"/>
</dbReference>
<evidence type="ECO:0000313" key="4">
    <source>
        <dbReference type="Proteomes" id="UP000192678"/>
    </source>
</evidence>
<keyword evidence="3" id="KW-0808">Transferase</keyword>
<gene>
    <name evidence="3" type="ORF">SAMN04488101_102106</name>
</gene>
<feature type="transmembrane region" description="Helical" evidence="1">
    <location>
        <begin position="130"/>
        <end position="149"/>
    </location>
</feature>
<feature type="transmembrane region" description="Helical" evidence="1">
    <location>
        <begin position="245"/>
        <end position="266"/>
    </location>
</feature>
<dbReference type="GO" id="GO:0000155">
    <property type="term" value="F:phosphorelay sensor kinase activity"/>
    <property type="evidence" value="ECO:0007669"/>
    <property type="project" value="InterPro"/>
</dbReference>
<keyword evidence="1" id="KW-0472">Membrane</keyword>
<reference evidence="3 4" key="1">
    <citation type="submission" date="2017-04" db="EMBL/GenBank/DDBJ databases">
        <authorList>
            <person name="Afonso C.L."/>
            <person name="Miller P.J."/>
            <person name="Scott M.A."/>
            <person name="Spackman E."/>
            <person name="Goraichik I."/>
            <person name="Dimitrov K.M."/>
            <person name="Suarez D.L."/>
            <person name="Swayne D.E."/>
        </authorList>
    </citation>
    <scope>NUCLEOTIDE SEQUENCE [LARGE SCALE GENOMIC DNA]</scope>
    <source>
        <strain evidence="3 4">DSM 19625</strain>
    </source>
</reference>
<keyword evidence="4" id="KW-1185">Reference proteome</keyword>
<proteinExistence type="predicted"/>
<protein>
    <submittedName>
        <fullName evidence="3">Histidine kinase</fullName>
    </submittedName>
</protein>
<dbReference type="EMBL" id="FWYB01000002">
    <property type="protein sequence ID" value="SMC67905.1"/>
    <property type="molecule type" value="Genomic_DNA"/>
</dbReference>
<dbReference type="STRING" id="475255.SAMN04488101_102106"/>
<sequence length="488" mass="55627">MNQKELAKLELWIVTGCIIVAFIFSLIDRSLNGISKFTISIIGENFIPILFNYLIIYICYLFLVFHVSPELNKKEGRPARSVALVFLLIVAALMIDTISAYWAILLALKLLFILFTCNKANKENALYIEAGFLTSTWILALSAVFLLSFHYAIKVYFLVVIPIAIVMYLYSVYFLIPKIYHKKWKLTNYFFKVFLISFVISLALGGIFGLFIFSNNFYNNTANIQSNFSAISLRLLYAMGRSEELTMTIAFGTALTHLFLIVPISWNIYKERNDLKAEEIITLKTELGKSDANLNFLKSQINPHFLFNALNTLYGTALQEKAERTGEGIQKLGDMMRFMLEENVADKILLSKDVDYLNNYIALQKLRTSISSDIVIDTQIEEQTNTLQIAPMLLIPFVENAFKHGISLQSPSHIKITLQTSGNTLYFDVHNSLHSKKDNDPEKLQSGIGLQNVKQRLALLYPSQHELIIRENAKEFFIHLTLQLSGND</sequence>
<feature type="domain" description="Signal transduction histidine kinase internal region" evidence="2">
    <location>
        <begin position="292"/>
        <end position="368"/>
    </location>
</feature>
<keyword evidence="3" id="KW-0418">Kinase</keyword>
<feature type="transmembrane region" description="Helical" evidence="1">
    <location>
        <begin position="9"/>
        <end position="27"/>
    </location>
</feature>
<evidence type="ECO:0000256" key="1">
    <source>
        <dbReference type="SAM" id="Phobius"/>
    </source>
</evidence>
<keyword evidence="1" id="KW-0812">Transmembrane</keyword>
<feature type="transmembrane region" description="Helical" evidence="1">
    <location>
        <begin position="155"/>
        <end position="177"/>
    </location>
</feature>
<feature type="transmembrane region" description="Helical" evidence="1">
    <location>
        <begin position="79"/>
        <end position="95"/>
    </location>
</feature>
<dbReference type="OrthoDB" id="9792992at2"/>
<feature type="transmembrane region" description="Helical" evidence="1">
    <location>
        <begin position="189"/>
        <end position="213"/>
    </location>
</feature>
<dbReference type="GO" id="GO:0016020">
    <property type="term" value="C:membrane"/>
    <property type="evidence" value="ECO:0007669"/>
    <property type="project" value="InterPro"/>
</dbReference>
<dbReference type="InterPro" id="IPR050640">
    <property type="entry name" value="Bact_2-comp_sensor_kinase"/>
</dbReference>
<dbReference type="Gene3D" id="3.30.565.10">
    <property type="entry name" value="Histidine kinase-like ATPase, C-terminal domain"/>
    <property type="match status" value="1"/>
</dbReference>
<name>A0A1W2B4K0_9SPHI</name>